<dbReference type="AlphaFoldDB" id="A0A450SGK6"/>
<evidence type="ECO:0000313" key="2">
    <source>
        <dbReference type="EMBL" id="VFJ52175.1"/>
    </source>
</evidence>
<dbReference type="Pfam" id="PF12686">
    <property type="entry name" value="DUF3800"/>
    <property type="match status" value="1"/>
</dbReference>
<dbReference type="InterPro" id="IPR024524">
    <property type="entry name" value="DUF3800"/>
</dbReference>
<evidence type="ECO:0008006" key="3">
    <source>
        <dbReference type="Google" id="ProtNLM"/>
    </source>
</evidence>
<feature type="region of interest" description="Disordered" evidence="1">
    <location>
        <begin position="1"/>
        <end position="22"/>
    </location>
</feature>
<organism evidence="2">
    <name type="scientific">Candidatus Kentrum sp. DK</name>
    <dbReference type="NCBI Taxonomy" id="2126562"/>
    <lineage>
        <taxon>Bacteria</taxon>
        <taxon>Pseudomonadati</taxon>
        <taxon>Pseudomonadota</taxon>
        <taxon>Gammaproteobacteria</taxon>
        <taxon>Candidatus Kentrum</taxon>
    </lineage>
</organism>
<reference evidence="2" key="1">
    <citation type="submission" date="2019-02" db="EMBL/GenBank/DDBJ databases">
        <authorList>
            <person name="Gruber-Vodicka R. H."/>
            <person name="Seah K. B. B."/>
        </authorList>
    </citation>
    <scope>NUCLEOTIDE SEQUENCE</scope>
    <source>
        <strain evidence="2">BECK_DK47</strain>
    </source>
</reference>
<name>A0A450SGK6_9GAMM</name>
<proteinExistence type="predicted"/>
<protein>
    <recommendedName>
        <fullName evidence="3">DUF3800 domain-containing protein</fullName>
    </recommendedName>
</protein>
<dbReference type="EMBL" id="CAADEX010000036">
    <property type="protein sequence ID" value="VFJ52175.1"/>
    <property type="molecule type" value="Genomic_DNA"/>
</dbReference>
<gene>
    <name evidence="2" type="ORF">BECKDK2373B_GA0170837_10363</name>
</gene>
<sequence>MQLSETRYGKGKDLTPSTPGLRPAALRKHAKFGSCSSQEAREPRIIDLNAMDYSNFTLYVDESGDHSLESINPEYPLFVLAFCVVAKQDYRTRIAPEMTGFKHRWFGHEAVILHAHEIRKEQGEFGFLFDRAARGCFQDDLTVLMDRLPYVLIAGAIDKVRLNRRYAIPDNPYSIAMRFCLERAFSFLREQGEASGLTHVLVESRGRKEDAALELVFRRICDGTNTFGCRLPFEVVFVDKKQNLPGLQLADLVCHPIGRHLLKPEQKNRAYEVLKKKFPRGSREKSEGHGLKTFP</sequence>
<evidence type="ECO:0000256" key="1">
    <source>
        <dbReference type="SAM" id="MobiDB-lite"/>
    </source>
</evidence>
<accession>A0A450SGK6</accession>